<evidence type="ECO:0000256" key="1">
    <source>
        <dbReference type="SAM" id="MobiDB-lite"/>
    </source>
</evidence>
<evidence type="ECO:0000313" key="3">
    <source>
        <dbReference type="Proteomes" id="UP000747542"/>
    </source>
</evidence>
<accession>A0A8J5JS24</accession>
<comment type="caution">
    <text evidence="2">The sequence shown here is derived from an EMBL/GenBank/DDBJ whole genome shotgun (WGS) entry which is preliminary data.</text>
</comment>
<sequence>MIKASYYIINYPKDQEIKASNHTGAENQGAALQRGNGVSSVGLQFGLSESSVRTIKLNEKKIRAAYASPDVAKDKFHLKSAISSTISQVAEHLKNFVSEYNPSMKRSINFSRGLTCLMAQDKNMFQQLEKQQTTASHHHKSSPTKICMQQLTEHSPVEDDDDEEEPQQTLTTQTENITQPPVSPHELLPPFSGPLLPPPLLLWPFSQLQ</sequence>
<protein>
    <submittedName>
        <fullName evidence="2">Uncharacterized protein</fullName>
    </submittedName>
</protein>
<evidence type="ECO:0000313" key="2">
    <source>
        <dbReference type="EMBL" id="KAG7163167.1"/>
    </source>
</evidence>
<feature type="region of interest" description="Disordered" evidence="1">
    <location>
        <begin position="153"/>
        <end position="193"/>
    </location>
</feature>
<keyword evidence="3" id="KW-1185">Reference proteome</keyword>
<proteinExistence type="predicted"/>
<dbReference type="Proteomes" id="UP000747542">
    <property type="component" value="Unassembled WGS sequence"/>
</dbReference>
<gene>
    <name evidence="2" type="ORF">Hamer_G002243</name>
</gene>
<reference evidence="2" key="1">
    <citation type="journal article" date="2021" name="Sci. Adv.">
        <title>The American lobster genome reveals insights on longevity, neural, and immune adaptations.</title>
        <authorList>
            <person name="Polinski J.M."/>
            <person name="Zimin A.V."/>
            <person name="Clark K.F."/>
            <person name="Kohn A.B."/>
            <person name="Sadowski N."/>
            <person name="Timp W."/>
            <person name="Ptitsyn A."/>
            <person name="Khanna P."/>
            <person name="Romanova D.Y."/>
            <person name="Williams P."/>
            <person name="Greenwood S.J."/>
            <person name="Moroz L.L."/>
            <person name="Walt D.R."/>
            <person name="Bodnar A.G."/>
        </authorList>
    </citation>
    <scope>NUCLEOTIDE SEQUENCE</scope>
    <source>
        <strain evidence="2">GMGI-L3</strain>
    </source>
</reference>
<name>A0A8J5JS24_HOMAM</name>
<dbReference type="AlphaFoldDB" id="A0A8J5JS24"/>
<organism evidence="2 3">
    <name type="scientific">Homarus americanus</name>
    <name type="common">American lobster</name>
    <dbReference type="NCBI Taxonomy" id="6706"/>
    <lineage>
        <taxon>Eukaryota</taxon>
        <taxon>Metazoa</taxon>
        <taxon>Ecdysozoa</taxon>
        <taxon>Arthropoda</taxon>
        <taxon>Crustacea</taxon>
        <taxon>Multicrustacea</taxon>
        <taxon>Malacostraca</taxon>
        <taxon>Eumalacostraca</taxon>
        <taxon>Eucarida</taxon>
        <taxon>Decapoda</taxon>
        <taxon>Pleocyemata</taxon>
        <taxon>Astacidea</taxon>
        <taxon>Nephropoidea</taxon>
        <taxon>Nephropidae</taxon>
        <taxon>Homarus</taxon>
    </lineage>
</organism>
<dbReference type="EMBL" id="JAHLQT010026502">
    <property type="protein sequence ID" value="KAG7163167.1"/>
    <property type="molecule type" value="Genomic_DNA"/>
</dbReference>